<keyword evidence="4 5" id="KW-0472">Membrane</keyword>
<dbReference type="Pfam" id="PF01490">
    <property type="entry name" value="Aa_trans"/>
    <property type="match status" value="1"/>
</dbReference>
<feature type="transmembrane region" description="Helical" evidence="5">
    <location>
        <begin position="134"/>
        <end position="158"/>
    </location>
</feature>
<feature type="transmembrane region" description="Helical" evidence="5">
    <location>
        <begin position="75"/>
        <end position="98"/>
    </location>
</feature>
<organism evidence="7 9">
    <name type="scientific">Scale drop disease virus</name>
    <dbReference type="NCBI Taxonomy" id="1697349"/>
    <lineage>
        <taxon>Viruses</taxon>
        <taxon>Varidnaviria</taxon>
        <taxon>Bamfordvirae</taxon>
        <taxon>Nucleocytoviricota</taxon>
        <taxon>Megaviricetes</taxon>
        <taxon>Pimascovirales</taxon>
        <taxon>Pimascovirales incertae sedis</taxon>
        <taxon>Iridoviridae</taxon>
        <taxon>Alphairidovirinae</taxon>
        <taxon>Megalocytivirus</taxon>
        <taxon>Megalocytivirus lates1</taxon>
    </lineage>
</organism>
<evidence type="ECO:0000313" key="7">
    <source>
        <dbReference type="EMBL" id="AKU37497.1"/>
    </source>
</evidence>
<reference evidence="7 9" key="1">
    <citation type="journal article" date="2015" name="PLoS Pathog.">
        <title>A Novel Virus Causes Scale Drop Disease in Lates calcarifer.</title>
        <authorList>
            <person name="de Groof A."/>
            <person name="Guelen L."/>
            <person name="Deijs M."/>
            <person name="van der Wal Y."/>
            <person name="Miyata M."/>
            <person name="Ng K.S."/>
            <person name="van Grinsven L."/>
            <person name="Simmelink B."/>
            <person name="Biermann Y."/>
            <person name="Grisez L."/>
            <person name="van Lent J."/>
            <person name="de Ronde A."/>
            <person name="Chang S.F."/>
            <person name="Schrier C."/>
            <person name="van der Hoek L."/>
        </authorList>
    </citation>
    <scope>NUCLEOTIDE SEQUENCE [LARGE SCALE GENOMIC DNA]</scope>
    <source>
        <strain evidence="7">C4575</strain>
    </source>
</reference>
<dbReference type="Proteomes" id="UP000201485">
    <property type="component" value="Segment"/>
</dbReference>
<protein>
    <submittedName>
        <fullName evidence="7">ORF_082R</fullName>
    </submittedName>
    <submittedName>
        <fullName evidence="8">Sodium-coupled neutral amino acid transporter</fullName>
    </submittedName>
</protein>
<keyword evidence="2 5" id="KW-0812">Transmembrane</keyword>
<dbReference type="GO" id="GO:0016020">
    <property type="term" value="C:membrane"/>
    <property type="evidence" value="ECO:0007669"/>
    <property type="project" value="UniProtKB-SubCell"/>
</dbReference>
<feature type="transmembrane region" description="Helical" evidence="5">
    <location>
        <begin position="314"/>
        <end position="335"/>
    </location>
</feature>
<dbReference type="EMBL" id="MN562489">
    <property type="protein sequence ID" value="QLI60756.1"/>
    <property type="molecule type" value="Genomic_DNA"/>
</dbReference>
<feature type="transmembrane region" description="Helical" evidence="5">
    <location>
        <begin position="110"/>
        <end position="127"/>
    </location>
</feature>
<evidence type="ECO:0000256" key="2">
    <source>
        <dbReference type="ARBA" id="ARBA00022692"/>
    </source>
</evidence>
<feature type="transmembrane region" description="Helical" evidence="5">
    <location>
        <begin position="30"/>
        <end position="54"/>
    </location>
</feature>
<gene>
    <name evidence="7" type="ORF">SDDV_082</name>
</gene>
<dbReference type="Proteomes" id="UP000510602">
    <property type="component" value="Segment"/>
</dbReference>
<evidence type="ECO:0000313" key="10">
    <source>
        <dbReference type="Proteomes" id="UP000510602"/>
    </source>
</evidence>
<evidence type="ECO:0000256" key="5">
    <source>
        <dbReference type="SAM" id="Phobius"/>
    </source>
</evidence>
<evidence type="ECO:0000256" key="1">
    <source>
        <dbReference type="ARBA" id="ARBA00004141"/>
    </source>
</evidence>
<accession>A0A0K1L698</accession>
<feature type="domain" description="Amino acid transporter transmembrane" evidence="6">
    <location>
        <begin position="4"/>
        <end position="369"/>
    </location>
</feature>
<sequence length="370" mass="40632">MYASVFLHTINCMIGSGILALPYTANLLGYGLYIFFCVALAIWAFVSLAVLFDCTSEYDGNLEDLCRHAFGKPGFIVMSFLLMFENIGSICSYLFVILNMCKTVIPYFDARWSLAAIILIVLFPISIPKSIKGLGIFSFAAIIFINGFVSYVVVNLGIHGVSPNATSLTTNVDAYDIPHSMSILMFAYVCHPTAITLAKYGSDRRKTLTAFMVAFIICTIIYLIMGICGYAAFGTETPDNMLQAYNSEKYGVVGKYVVPILIALSIMFTIPALLIPLKKIIANIDCTYNQWLSSLLGYVLMYLIVIFVPKFENILSIVGATAASSIMFICSPCLYLKLVNKQSCVAWFLLVIGIVATVICITTVVYGLVV</sequence>
<dbReference type="EMBL" id="KR139659">
    <property type="protein sequence ID" value="AKU37497.1"/>
    <property type="molecule type" value="Genomic_DNA"/>
</dbReference>
<dbReference type="GO" id="GO:0015179">
    <property type="term" value="F:L-amino acid transmembrane transporter activity"/>
    <property type="evidence" value="ECO:0007669"/>
    <property type="project" value="TreeGrafter"/>
</dbReference>
<comment type="subcellular location">
    <subcellularLocation>
        <location evidence="1">Membrane</location>
        <topology evidence="1">Multi-pass membrane protein</topology>
    </subcellularLocation>
</comment>
<feature type="transmembrane region" description="Helical" evidence="5">
    <location>
        <begin position="210"/>
        <end position="233"/>
    </location>
</feature>
<dbReference type="OrthoDB" id="34724at10239"/>
<feature type="transmembrane region" description="Helical" evidence="5">
    <location>
        <begin position="347"/>
        <end position="369"/>
    </location>
</feature>
<name>A0A0K1L698_9VIRU</name>
<feature type="transmembrane region" description="Helical" evidence="5">
    <location>
        <begin position="5"/>
        <end position="24"/>
    </location>
</feature>
<dbReference type="InterPro" id="IPR013057">
    <property type="entry name" value="AA_transpt_TM"/>
</dbReference>
<dbReference type="KEGG" id="vg:25479131"/>
<reference evidence="8 10" key="2">
    <citation type="submission" date="2019-10" db="EMBL/GenBank/DDBJ databases">
        <authorList>
            <person name="Kayansamruaj P."/>
        </authorList>
    </citation>
    <scope>NUCLEOTIDE SEQUENCE [LARGE SCALE GENOMIC DNA]</scope>
    <source>
        <strain evidence="8">SDDV_Thai_2019</strain>
    </source>
</reference>
<dbReference type="RefSeq" id="YP_009163843.1">
    <property type="nucleotide sequence ID" value="NC_027778.1"/>
</dbReference>
<feature type="transmembrane region" description="Helical" evidence="5">
    <location>
        <begin position="288"/>
        <end position="308"/>
    </location>
</feature>
<evidence type="ECO:0000259" key="6">
    <source>
        <dbReference type="Pfam" id="PF01490"/>
    </source>
</evidence>
<feature type="transmembrane region" description="Helical" evidence="5">
    <location>
        <begin position="253"/>
        <end position="276"/>
    </location>
</feature>
<evidence type="ECO:0000256" key="3">
    <source>
        <dbReference type="ARBA" id="ARBA00022989"/>
    </source>
</evidence>
<keyword evidence="9" id="KW-1185">Reference proteome</keyword>
<evidence type="ECO:0000256" key="4">
    <source>
        <dbReference type="ARBA" id="ARBA00023136"/>
    </source>
</evidence>
<evidence type="ECO:0000313" key="9">
    <source>
        <dbReference type="Proteomes" id="UP000201485"/>
    </source>
</evidence>
<dbReference type="Gene3D" id="1.20.1740.10">
    <property type="entry name" value="Amino acid/polyamine transporter I"/>
    <property type="match status" value="1"/>
</dbReference>
<evidence type="ECO:0000313" key="8">
    <source>
        <dbReference type="EMBL" id="QLI60756.1"/>
    </source>
</evidence>
<keyword evidence="3 5" id="KW-1133">Transmembrane helix</keyword>
<proteinExistence type="predicted"/>
<dbReference type="GeneID" id="25479131"/>
<dbReference type="PANTHER" id="PTHR22950">
    <property type="entry name" value="AMINO ACID TRANSPORTER"/>
    <property type="match status" value="1"/>
</dbReference>